<organism evidence="1 2">
    <name type="scientific">Athelia psychrophila</name>
    <dbReference type="NCBI Taxonomy" id="1759441"/>
    <lineage>
        <taxon>Eukaryota</taxon>
        <taxon>Fungi</taxon>
        <taxon>Dikarya</taxon>
        <taxon>Basidiomycota</taxon>
        <taxon>Agaricomycotina</taxon>
        <taxon>Agaricomycetes</taxon>
        <taxon>Agaricomycetidae</taxon>
        <taxon>Atheliales</taxon>
        <taxon>Atheliaceae</taxon>
        <taxon>Athelia</taxon>
    </lineage>
</organism>
<evidence type="ECO:0000313" key="2">
    <source>
        <dbReference type="Proteomes" id="UP000076532"/>
    </source>
</evidence>
<dbReference type="EMBL" id="KV417485">
    <property type="protein sequence ID" value="KZP32485.1"/>
    <property type="molecule type" value="Genomic_DNA"/>
</dbReference>
<dbReference type="AlphaFoldDB" id="A0A166V9E5"/>
<dbReference type="Proteomes" id="UP000076532">
    <property type="component" value="Unassembled WGS sequence"/>
</dbReference>
<accession>A0A166V9E5</accession>
<name>A0A166V9E5_9AGAM</name>
<reference evidence="1 2" key="1">
    <citation type="journal article" date="2016" name="Mol. Biol. Evol.">
        <title>Comparative Genomics of Early-Diverging Mushroom-Forming Fungi Provides Insights into the Origins of Lignocellulose Decay Capabilities.</title>
        <authorList>
            <person name="Nagy L.G."/>
            <person name="Riley R."/>
            <person name="Tritt A."/>
            <person name="Adam C."/>
            <person name="Daum C."/>
            <person name="Floudas D."/>
            <person name="Sun H."/>
            <person name="Yadav J.S."/>
            <person name="Pangilinan J."/>
            <person name="Larsson K.H."/>
            <person name="Matsuura K."/>
            <person name="Barry K."/>
            <person name="Labutti K."/>
            <person name="Kuo R."/>
            <person name="Ohm R.A."/>
            <person name="Bhattacharya S.S."/>
            <person name="Shirouzu T."/>
            <person name="Yoshinaga Y."/>
            <person name="Martin F.M."/>
            <person name="Grigoriev I.V."/>
            <person name="Hibbett D.S."/>
        </authorList>
    </citation>
    <scope>NUCLEOTIDE SEQUENCE [LARGE SCALE GENOMIC DNA]</scope>
    <source>
        <strain evidence="1 2">CBS 109695</strain>
    </source>
</reference>
<keyword evidence="2" id="KW-1185">Reference proteome</keyword>
<protein>
    <submittedName>
        <fullName evidence="1">Uncharacterized protein</fullName>
    </submittedName>
</protein>
<gene>
    <name evidence="1" type="ORF">FIBSPDRAFT_944040</name>
</gene>
<evidence type="ECO:0000313" key="1">
    <source>
        <dbReference type="EMBL" id="KZP32485.1"/>
    </source>
</evidence>
<proteinExistence type="predicted"/>
<sequence>MPATRTVTAYYRGPYRPNGIVSVAVFDFLVGWGFCVPDLGSWFEGPLDQVRTSSARASNGRIFSAYYHDLPDLGSVRGVVTYEALMFRTRDVMWRRRLEDLEADDESNSSTLLMALVTASLSERLSDIAREEYKWETTVLGYYFGTASIAQGCASVSICYVCTDGRRTALPVLDCIFHDDSLVLSTNRRAIGSNGKRLQFKTYSGNRQATDITPAVYHVMVLGFNFGTNRFIDMAFTPDEMDVVSFEVTRSMLGFALPGDELVGQM</sequence>